<gene>
    <name evidence="1" type="ORF">V5E97_06815</name>
</gene>
<sequence length="213" mass="24190">MAKRKTYPDDIERIEDDPNLKAWNRRPRESARAFAIFKAYCMLGAGRSAVLLKRRLGVSENYVKKLSARWDWVERARHYDSQIADAEQAAREKVAAQTAEKWARRRMESAEENWETAQIVGRKAREMFNGNLYSQEVDKDGMTIVIEPAKWTMATAGALLKLSAELRAAALGEALGETEDDFDPSKATPEECRAFLRKEGVLKALPAPEKKEE</sequence>
<evidence type="ECO:0008006" key="2">
    <source>
        <dbReference type="Google" id="ProtNLM"/>
    </source>
</evidence>
<dbReference type="RefSeq" id="WP_406698579.1">
    <property type="nucleotide sequence ID" value="NZ_CP155447.1"/>
</dbReference>
<dbReference type="AlphaFoldDB" id="A0AAU7CKQ1"/>
<accession>A0AAU7CKQ1</accession>
<dbReference type="EMBL" id="CP155447">
    <property type="protein sequence ID" value="XBH05730.1"/>
    <property type="molecule type" value="Genomic_DNA"/>
</dbReference>
<reference evidence="1" key="1">
    <citation type="submission" date="2024-05" db="EMBL/GenBank/DDBJ databases">
        <title>Planctomycetes of the genus Singulisphaera possess chitinolytic capabilities.</title>
        <authorList>
            <person name="Ivanova A."/>
        </authorList>
    </citation>
    <scope>NUCLEOTIDE SEQUENCE</scope>
    <source>
        <strain evidence="1">Ch08T</strain>
    </source>
</reference>
<name>A0AAU7CKQ1_9BACT</name>
<evidence type="ECO:0000313" key="1">
    <source>
        <dbReference type="EMBL" id="XBH05730.1"/>
    </source>
</evidence>
<organism evidence="1">
    <name type="scientific">Singulisphaera sp. Ch08</name>
    <dbReference type="NCBI Taxonomy" id="3120278"/>
    <lineage>
        <taxon>Bacteria</taxon>
        <taxon>Pseudomonadati</taxon>
        <taxon>Planctomycetota</taxon>
        <taxon>Planctomycetia</taxon>
        <taxon>Isosphaerales</taxon>
        <taxon>Isosphaeraceae</taxon>
        <taxon>Singulisphaera</taxon>
    </lineage>
</organism>
<proteinExistence type="predicted"/>
<protein>
    <recommendedName>
        <fullName evidence="2">Terminase small subunit</fullName>
    </recommendedName>
</protein>